<comment type="caution">
    <text evidence="1">The sequence shown here is derived from an EMBL/GenBank/DDBJ whole genome shotgun (WGS) entry which is preliminary data.</text>
</comment>
<reference evidence="1" key="1">
    <citation type="submission" date="2023-04" db="EMBL/GenBank/DDBJ databases">
        <title>Candida boidinii NBRC 1967.</title>
        <authorList>
            <person name="Ichikawa N."/>
            <person name="Sato H."/>
            <person name="Tonouchi N."/>
        </authorList>
    </citation>
    <scope>NUCLEOTIDE SEQUENCE</scope>
    <source>
        <strain evidence="1">NBRC 1967</strain>
    </source>
</reference>
<evidence type="ECO:0000313" key="1">
    <source>
        <dbReference type="EMBL" id="GME97790.1"/>
    </source>
</evidence>
<dbReference type="Proteomes" id="UP001165101">
    <property type="component" value="Unassembled WGS sequence"/>
</dbReference>
<protein>
    <submittedName>
        <fullName evidence="1">Unnamed protein product</fullName>
    </submittedName>
</protein>
<gene>
    <name evidence="1" type="ORF">Cboi01_000472800</name>
</gene>
<sequence>MIEDTGDNGGRKSIRSHLSYLKNTNTFHRQSNREDKKRKHLFAKALGLNEKENNNNKIFNGISINSSLKRQKLQSVTSLASNFKFNSNSKSKNSSQIQTNLYSELRSSVLKPDKRFHIFNDNDNNLPSVDVVLSNSDTRNKRAENKHRSSDKLTTVIPKRSMVTNLHGYGALTKQAKTFVEAIHISNSIMNHQPVVEESSKNLKSLNGNTYYLVKEVQKFNEFLSVVSIVSNTDIQNEKIVALAQFQPVINTTLKIDSKILLGSQRYRIVINGANIFVYYRWQKVIEFTKT</sequence>
<keyword evidence="2" id="KW-1185">Reference proteome</keyword>
<evidence type="ECO:0000313" key="2">
    <source>
        <dbReference type="Proteomes" id="UP001165101"/>
    </source>
</evidence>
<organism evidence="1 2">
    <name type="scientific">Candida boidinii</name>
    <name type="common">Yeast</name>
    <dbReference type="NCBI Taxonomy" id="5477"/>
    <lineage>
        <taxon>Eukaryota</taxon>
        <taxon>Fungi</taxon>
        <taxon>Dikarya</taxon>
        <taxon>Ascomycota</taxon>
        <taxon>Saccharomycotina</taxon>
        <taxon>Pichiomycetes</taxon>
        <taxon>Pichiales</taxon>
        <taxon>Pichiaceae</taxon>
        <taxon>Ogataea</taxon>
        <taxon>Ogataea/Candida clade</taxon>
    </lineage>
</organism>
<proteinExistence type="predicted"/>
<dbReference type="EMBL" id="BSXV01003194">
    <property type="protein sequence ID" value="GME97790.1"/>
    <property type="molecule type" value="Genomic_DNA"/>
</dbReference>
<accession>A0ACB5TZ31</accession>
<name>A0ACB5TZ31_CANBO</name>